<reference evidence="2 3" key="1">
    <citation type="submission" date="2015-08" db="EMBL/GenBank/DDBJ databases">
        <title>Next Generation Sequencing and Analysis of the Genome of Puccinia sorghi L Schw, the Causal Agent of Maize Common Rust.</title>
        <authorList>
            <person name="Rochi L."/>
            <person name="Burguener G."/>
            <person name="Darino M."/>
            <person name="Turjanski A."/>
            <person name="Kreff E."/>
            <person name="Dieguez M.J."/>
            <person name="Sacco F."/>
        </authorList>
    </citation>
    <scope>NUCLEOTIDE SEQUENCE [LARGE SCALE GENOMIC DNA]</scope>
    <source>
        <strain evidence="2 3">RO10H11247</strain>
    </source>
</reference>
<name>A0A0L6VSR4_9BASI</name>
<keyword evidence="3" id="KW-1185">Reference proteome</keyword>
<accession>A0A0L6VSR4</accession>
<feature type="transmembrane region" description="Helical" evidence="1">
    <location>
        <begin position="144"/>
        <end position="163"/>
    </location>
</feature>
<dbReference type="EMBL" id="LAVV01001166">
    <property type="protein sequence ID" value="KNZ63758.1"/>
    <property type="molecule type" value="Genomic_DNA"/>
</dbReference>
<keyword evidence="1" id="KW-0812">Transmembrane</keyword>
<proteinExistence type="predicted"/>
<feature type="transmembrane region" description="Helical" evidence="1">
    <location>
        <begin position="394"/>
        <end position="419"/>
    </location>
</feature>
<comment type="caution">
    <text evidence="2">The sequence shown here is derived from an EMBL/GenBank/DDBJ whole genome shotgun (WGS) entry which is preliminary data.</text>
</comment>
<gene>
    <name evidence="2" type="ORF">VP01_1104g2</name>
</gene>
<dbReference type="Proteomes" id="UP000037035">
    <property type="component" value="Unassembled WGS sequence"/>
</dbReference>
<dbReference type="VEuPathDB" id="FungiDB:VP01_1104g2"/>
<feature type="transmembrane region" description="Helical" evidence="1">
    <location>
        <begin position="342"/>
        <end position="359"/>
    </location>
</feature>
<evidence type="ECO:0000313" key="3">
    <source>
        <dbReference type="Proteomes" id="UP000037035"/>
    </source>
</evidence>
<sequence>MGSSMFITLNQVCNTPEELPRSCDQTLPHLLGYSGPGFAKSVINTARLDSSSRLGFQATPKLKPAASWYSWSLGSYSFPLENRFGYGTEIQEELQQKKIISIIDSLYQLNVFLNIKLNLSATSAFIIVFLAVSEEFWLNKHRVMGFLDWLACSSGVFYIFIWMEYKFQRGLINQGFLWFSLNIRTRSDEREDWISLLADYNVPGNMLIFCSNSSMVFMVPRENNGEGFQGEVLTETPCGKEDPSRRSQGRLRGLLRALIQNVKLLKALDKTQRITHLDKILGDTCQILVLSILKVLWGYSGAVVYVTDIVHRFFSFEGFFQHLYCCSFYLPKFLDILNFSTIMYFIPLFHICVLKYVPIFSELGPIYYFCYDKVVEGVIFSFRLGNPGLVGFSIILYISLYIIVFYHVLFYFTIFYALFGGSDVFESEVKFDITPNISPDMYLGSGRDYIK</sequence>
<keyword evidence="1" id="KW-0472">Membrane</keyword>
<dbReference type="AlphaFoldDB" id="A0A0L6VSR4"/>
<evidence type="ECO:0000313" key="2">
    <source>
        <dbReference type="EMBL" id="KNZ63758.1"/>
    </source>
</evidence>
<evidence type="ECO:0000256" key="1">
    <source>
        <dbReference type="SAM" id="Phobius"/>
    </source>
</evidence>
<protein>
    <submittedName>
        <fullName evidence="2">Uncharacterized protein</fullName>
    </submittedName>
</protein>
<organism evidence="2 3">
    <name type="scientific">Puccinia sorghi</name>
    <dbReference type="NCBI Taxonomy" id="27349"/>
    <lineage>
        <taxon>Eukaryota</taxon>
        <taxon>Fungi</taxon>
        <taxon>Dikarya</taxon>
        <taxon>Basidiomycota</taxon>
        <taxon>Pucciniomycotina</taxon>
        <taxon>Pucciniomycetes</taxon>
        <taxon>Pucciniales</taxon>
        <taxon>Pucciniaceae</taxon>
        <taxon>Puccinia</taxon>
    </lineage>
</organism>
<feature type="transmembrane region" description="Helical" evidence="1">
    <location>
        <begin position="111"/>
        <end position="132"/>
    </location>
</feature>
<keyword evidence="1" id="KW-1133">Transmembrane helix</keyword>